<gene>
    <name evidence="2" type="ORF">NDU88_001772</name>
</gene>
<evidence type="ECO:0000313" key="3">
    <source>
        <dbReference type="Proteomes" id="UP001066276"/>
    </source>
</evidence>
<organism evidence="2 3">
    <name type="scientific">Pleurodeles waltl</name>
    <name type="common">Iberian ribbed newt</name>
    <dbReference type="NCBI Taxonomy" id="8319"/>
    <lineage>
        <taxon>Eukaryota</taxon>
        <taxon>Metazoa</taxon>
        <taxon>Chordata</taxon>
        <taxon>Craniata</taxon>
        <taxon>Vertebrata</taxon>
        <taxon>Euteleostomi</taxon>
        <taxon>Amphibia</taxon>
        <taxon>Batrachia</taxon>
        <taxon>Caudata</taxon>
        <taxon>Salamandroidea</taxon>
        <taxon>Salamandridae</taxon>
        <taxon>Pleurodelinae</taxon>
        <taxon>Pleurodeles</taxon>
    </lineage>
</organism>
<reference evidence="2" key="1">
    <citation type="journal article" date="2022" name="bioRxiv">
        <title>Sequencing and chromosome-scale assembly of the giantPleurodeles waltlgenome.</title>
        <authorList>
            <person name="Brown T."/>
            <person name="Elewa A."/>
            <person name="Iarovenko S."/>
            <person name="Subramanian E."/>
            <person name="Araus A.J."/>
            <person name="Petzold A."/>
            <person name="Susuki M."/>
            <person name="Suzuki K.-i.T."/>
            <person name="Hayashi T."/>
            <person name="Toyoda A."/>
            <person name="Oliveira C."/>
            <person name="Osipova E."/>
            <person name="Leigh N.D."/>
            <person name="Simon A."/>
            <person name="Yun M.H."/>
        </authorList>
    </citation>
    <scope>NUCLEOTIDE SEQUENCE</scope>
    <source>
        <strain evidence="2">20211129_DDA</strain>
        <tissue evidence="2">Liver</tissue>
    </source>
</reference>
<dbReference type="Proteomes" id="UP001066276">
    <property type="component" value="Chromosome 3_1"/>
</dbReference>
<evidence type="ECO:0000256" key="1">
    <source>
        <dbReference type="SAM" id="MobiDB-lite"/>
    </source>
</evidence>
<comment type="caution">
    <text evidence="2">The sequence shown here is derived from an EMBL/GenBank/DDBJ whole genome shotgun (WGS) entry which is preliminary data.</text>
</comment>
<accession>A0AAV7U9D9</accession>
<dbReference type="EMBL" id="JANPWB010000005">
    <property type="protein sequence ID" value="KAJ1184976.1"/>
    <property type="molecule type" value="Genomic_DNA"/>
</dbReference>
<sequence>MGAFCELFLAVCERCVRYGATVCKCRAGMFVLTGENSAERIIGAVASADTVRMTPMDAVLTPLPSHPDSLLRGSGRWYPLGRNPRPNGTREQCVGRKPT</sequence>
<protein>
    <submittedName>
        <fullName evidence="2">Uncharacterized protein</fullName>
    </submittedName>
</protein>
<dbReference type="AlphaFoldDB" id="A0AAV7U9D9"/>
<proteinExistence type="predicted"/>
<keyword evidence="3" id="KW-1185">Reference proteome</keyword>
<evidence type="ECO:0000313" key="2">
    <source>
        <dbReference type="EMBL" id="KAJ1184976.1"/>
    </source>
</evidence>
<feature type="region of interest" description="Disordered" evidence="1">
    <location>
        <begin position="76"/>
        <end position="99"/>
    </location>
</feature>
<name>A0AAV7U9D9_PLEWA</name>